<protein>
    <recommendedName>
        <fullName evidence="2">DUF4806 domain-containing protein</fullName>
    </recommendedName>
</protein>
<dbReference type="PANTHER" id="PTHR34153:SF2">
    <property type="entry name" value="SI:CH211-262H13.3-RELATED"/>
    <property type="match status" value="1"/>
</dbReference>
<dbReference type="PANTHER" id="PTHR34153">
    <property type="entry name" value="SI:CH211-262H13.3-RELATED-RELATED"/>
    <property type="match status" value="1"/>
</dbReference>
<evidence type="ECO:0000313" key="3">
    <source>
        <dbReference type="EMBL" id="CAI6374060.1"/>
    </source>
</evidence>
<dbReference type="Proteomes" id="UP001160148">
    <property type="component" value="Unassembled WGS sequence"/>
</dbReference>
<dbReference type="EMBL" id="CARXXK010001151">
    <property type="protein sequence ID" value="CAI6374060.1"/>
    <property type="molecule type" value="Genomic_DNA"/>
</dbReference>
<accession>A0AAV0XZK1</accession>
<dbReference type="AlphaFoldDB" id="A0AAV0XZK1"/>
<name>A0AAV0XZK1_9HEMI</name>
<dbReference type="Pfam" id="PF16064">
    <property type="entry name" value="DUF4806"/>
    <property type="match status" value="1"/>
</dbReference>
<feature type="domain" description="DUF4806" evidence="2">
    <location>
        <begin position="360"/>
        <end position="440"/>
    </location>
</feature>
<feature type="region of interest" description="Disordered" evidence="1">
    <location>
        <begin position="140"/>
        <end position="186"/>
    </location>
</feature>
<evidence type="ECO:0000256" key="1">
    <source>
        <dbReference type="SAM" id="MobiDB-lite"/>
    </source>
</evidence>
<sequence>MNSRTYDKMIFNSVPYKSNWNTFKIVKIWASSDDFIRAKQKLKLAIELSETEDINSEYDEKLSKNKRRILAAKRAKHKRISPVKNIQQTTPKKTTISHSLSNYPLPKHPFSKSLADDDDQFVQHDKDNAVPVWSMLDSSNYKTSSDKKSYSSLSLSKTLKKSPLKQSMGGDHQTNNHIAKSASKSPIKSKKIDVDNIICINNSPLHSAYKSPIKSKTMDIEKISFNNSPLHSDTKGPIKSKMIDVDNISIDNSPLHNQILSMPLSPFIISTDLKTPNTKTISIKKKLFSSQSPAKQKSKDKEQSLQYTVNIVTELSIKVNKILLNLSRQEEMLKNILHKVHFNNENDETINGDDAILEGFPIDNLDCLKDINNKLAIDKMFCKQLMKMLKEFRGYSVSKVTKSIMDTIFTNNLGRQISLTGKGPMNKKEKEPLKSSMIFKVITGVILKNVKDSNVSTINKAVSGWLKHSKERYQRDVHNNNHVNT</sequence>
<comment type="caution">
    <text evidence="3">The sequence shown here is derived from an EMBL/GenBank/DDBJ whole genome shotgun (WGS) entry which is preliminary data.</text>
</comment>
<dbReference type="InterPro" id="IPR032071">
    <property type="entry name" value="DUF4806"/>
</dbReference>
<evidence type="ECO:0000313" key="4">
    <source>
        <dbReference type="Proteomes" id="UP001160148"/>
    </source>
</evidence>
<keyword evidence="4" id="KW-1185">Reference proteome</keyword>
<proteinExistence type="predicted"/>
<reference evidence="3 4" key="1">
    <citation type="submission" date="2023-01" db="EMBL/GenBank/DDBJ databases">
        <authorList>
            <person name="Whitehead M."/>
        </authorList>
    </citation>
    <scope>NUCLEOTIDE SEQUENCE [LARGE SCALE GENOMIC DNA]</scope>
</reference>
<organism evidence="3 4">
    <name type="scientific">Macrosiphum euphorbiae</name>
    <name type="common">potato aphid</name>
    <dbReference type="NCBI Taxonomy" id="13131"/>
    <lineage>
        <taxon>Eukaryota</taxon>
        <taxon>Metazoa</taxon>
        <taxon>Ecdysozoa</taxon>
        <taxon>Arthropoda</taxon>
        <taxon>Hexapoda</taxon>
        <taxon>Insecta</taxon>
        <taxon>Pterygota</taxon>
        <taxon>Neoptera</taxon>
        <taxon>Paraneoptera</taxon>
        <taxon>Hemiptera</taxon>
        <taxon>Sternorrhyncha</taxon>
        <taxon>Aphidomorpha</taxon>
        <taxon>Aphidoidea</taxon>
        <taxon>Aphididae</taxon>
        <taxon>Macrosiphini</taxon>
        <taxon>Macrosiphum</taxon>
    </lineage>
</organism>
<evidence type="ECO:0000259" key="2">
    <source>
        <dbReference type="Pfam" id="PF16064"/>
    </source>
</evidence>
<gene>
    <name evidence="3" type="ORF">MEUPH1_LOCUS27720</name>
</gene>